<reference evidence="1 2" key="1">
    <citation type="submission" date="2019-07" db="EMBL/GenBank/DDBJ databases">
        <title>Cryptosporangium phraense sp. nov., isolated from plant litter.</title>
        <authorList>
            <person name="Suriyachadkun C."/>
        </authorList>
    </citation>
    <scope>NUCLEOTIDE SEQUENCE [LARGE SCALE GENOMIC DNA]</scope>
    <source>
        <strain evidence="1 2">A-T 5661</strain>
    </source>
</reference>
<organism evidence="1 2">
    <name type="scientific">Cryptosporangium phraense</name>
    <dbReference type="NCBI Taxonomy" id="2593070"/>
    <lineage>
        <taxon>Bacteria</taxon>
        <taxon>Bacillati</taxon>
        <taxon>Actinomycetota</taxon>
        <taxon>Actinomycetes</taxon>
        <taxon>Cryptosporangiales</taxon>
        <taxon>Cryptosporangiaceae</taxon>
        <taxon>Cryptosporangium</taxon>
    </lineage>
</organism>
<dbReference type="EMBL" id="VIRS01000005">
    <property type="protein sequence ID" value="TQS45405.1"/>
    <property type="molecule type" value="Genomic_DNA"/>
</dbReference>
<evidence type="ECO:0000313" key="1">
    <source>
        <dbReference type="EMBL" id="TQS45405.1"/>
    </source>
</evidence>
<dbReference type="AlphaFoldDB" id="A0A545AXT3"/>
<name>A0A545AXT3_9ACTN</name>
<sequence length="302" mass="32367">MGACPAVRPCGRVAHCWLTAHPLCPVETPMGDIPATDRPNAAGIYDYLLGGTMNTAADRAAADRTRAMLPELAESAWANRGFLQRAVAHMSDKWGIRQFIDLGSGLPTQRCTHEVLAEHGPDGRVVYVDRDPTAIERANTLLRGVPGAVALEADIRDVESVVSAPPTRELIDFAQPVGILLVAVTQFLPDSDDPWALIRRYTAAVAPGSFVAISAPTSDMQSERLAQKIGSAIGRTTNGAVSRSRAEFTRFFDGLEIVPPYAGADPAVVHVGQWGAEDPEVADDAGSRWFYAAVARKPDGER</sequence>
<dbReference type="InParanoid" id="A0A545AXT3"/>
<dbReference type="SUPFAM" id="SSF53335">
    <property type="entry name" value="S-adenosyl-L-methionine-dependent methyltransferases"/>
    <property type="match status" value="1"/>
</dbReference>
<dbReference type="OrthoDB" id="3216820at2"/>
<protein>
    <recommendedName>
        <fullName evidence="3">SAM-dependent methyltransferase</fullName>
    </recommendedName>
</protein>
<evidence type="ECO:0000313" key="2">
    <source>
        <dbReference type="Proteomes" id="UP000317982"/>
    </source>
</evidence>
<dbReference type="Proteomes" id="UP000317982">
    <property type="component" value="Unassembled WGS sequence"/>
</dbReference>
<dbReference type="InterPro" id="IPR029063">
    <property type="entry name" value="SAM-dependent_MTases_sf"/>
</dbReference>
<dbReference type="Pfam" id="PF04672">
    <property type="entry name" value="Methyltransf_19"/>
    <property type="match status" value="1"/>
</dbReference>
<proteinExistence type="predicted"/>
<dbReference type="Gene3D" id="3.40.50.150">
    <property type="entry name" value="Vaccinia Virus protein VP39"/>
    <property type="match status" value="1"/>
</dbReference>
<accession>A0A545AXT3</accession>
<keyword evidence="2" id="KW-1185">Reference proteome</keyword>
<comment type="caution">
    <text evidence="1">The sequence shown here is derived from an EMBL/GenBank/DDBJ whole genome shotgun (WGS) entry which is preliminary data.</text>
</comment>
<gene>
    <name evidence="1" type="ORF">FL583_10005</name>
</gene>
<evidence type="ECO:0008006" key="3">
    <source>
        <dbReference type="Google" id="ProtNLM"/>
    </source>
</evidence>
<dbReference type="InterPro" id="IPR006764">
    <property type="entry name" value="SAM_dep_MeTrfase_SAV2177_type"/>
</dbReference>
<dbReference type="PIRSF" id="PIRSF017393">
    <property type="entry name" value="MTase_SAV2177"/>
    <property type="match status" value="1"/>
</dbReference>